<name>A0A644WIZ1_9ZZZZ</name>
<evidence type="ECO:0000313" key="6">
    <source>
        <dbReference type="EMBL" id="MPM03491.1"/>
    </source>
</evidence>
<dbReference type="InterPro" id="IPR036162">
    <property type="entry name" value="Resolvase-like_N_sf"/>
</dbReference>
<gene>
    <name evidence="6" type="primary">hin_7</name>
    <name evidence="6" type="ORF">SDC9_49758</name>
</gene>
<dbReference type="SUPFAM" id="SSF53041">
    <property type="entry name" value="Resolvase-like"/>
    <property type="match status" value="1"/>
</dbReference>
<dbReference type="PANTHER" id="PTHR30461">
    <property type="entry name" value="DNA-INVERTASE FROM LAMBDOID PROPHAGE"/>
    <property type="match status" value="1"/>
</dbReference>
<evidence type="ECO:0000256" key="4">
    <source>
        <dbReference type="ARBA" id="ARBA00023172"/>
    </source>
</evidence>
<sequence length="210" mass="24270">MVSCSSKIKGYKGVITYGQKKGQKKMKYGYARVSTRQQDLEGQLRQLEEERCDRVYFEKITGTKSDRPEFQKLLQEIEPGDTLVVTKLDRFARSTQDALNTIKLLFEKGVRINVLNLGIIENTSTGRLIFTIFSAFADFERDLIVERTQEGKELAKQKPDFREGRPKKFNQQQINLAMNLLKIHSYKEVEKMTGISKSTLTRHKRATLVQ</sequence>
<dbReference type="EMBL" id="VSSQ01000957">
    <property type="protein sequence ID" value="MPM03491.1"/>
    <property type="molecule type" value="Genomic_DNA"/>
</dbReference>
<dbReference type="InterPro" id="IPR006118">
    <property type="entry name" value="Recombinase_CS"/>
</dbReference>
<evidence type="ECO:0000259" key="5">
    <source>
        <dbReference type="PROSITE" id="PS51736"/>
    </source>
</evidence>
<protein>
    <submittedName>
        <fullName evidence="6">DNA-invertase hin</fullName>
    </submittedName>
</protein>
<dbReference type="Gene3D" id="1.10.10.60">
    <property type="entry name" value="Homeodomain-like"/>
    <property type="match status" value="1"/>
</dbReference>
<dbReference type="InterPro" id="IPR006119">
    <property type="entry name" value="Resolv_N"/>
</dbReference>
<dbReference type="CDD" id="cd03768">
    <property type="entry name" value="SR_ResInv"/>
    <property type="match status" value="1"/>
</dbReference>
<evidence type="ECO:0000256" key="3">
    <source>
        <dbReference type="ARBA" id="ARBA00023125"/>
    </source>
</evidence>
<proteinExistence type="inferred from homology"/>
<dbReference type="FunFam" id="3.40.50.1390:FF:000001">
    <property type="entry name" value="DNA recombinase"/>
    <property type="match status" value="1"/>
</dbReference>
<reference evidence="6" key="1">
    <citation type="submission" date="2019-08" db="EMBL/GenBank/DDBJ databases">
        <authorList>
            <person name="Kucharzyk K."/>
            <person name="Murdoch R.W."/>
            <person name="Higgins S."/>
            <person name="Loffler F."/>
        </authorList>
    </citation>
    <scope>NUCLEOTIDE SEQUENCE</scope>
</reference>
<dbReference type="InterPro" id="IPR050639">
    <property type="entry name" value="SSR_resolvase"/>
</dbReference>
<dbReference type="PANTHER" id="PTHR30461:SF26">
    <property type="entry name" value="RESOLVASE HOMOLOG YNEB"/>
    <property type="match status" value="1"/>
</dbReference>
<keyword evidence="2" id="KW-0229">DNA integration</keyword>
<accession>A0A644WIZ1</accession>
<keyword evidence="4" id="KW-0233">DNA recombination</keyword>
<dbReference type="Pfam" id="PF18010">
    <property type="entry name" value="HTH_49"/>
    <property type="match status" value="1"/>
</dbReference>
<dbReference type="SMART" id="SM00857">
    <property type="entry name" value="Resolvase"/>
    <property type="match status" value="1"/>
</dbReference>
<comment type="caution">
    <text evidence="6">The sequence shown here is derived from an EMBL/GenBank/DDBJ whole genome shotgun (WGS) entry which is preliminary data.</text>
</comment>
<evidence type="ECO:0000256" key="1">
    <source>
        <dbReference type="ARBA" id="ARBA00009913"/>
    </source>
</evidence>
<dbReference type="InterPro" id="IPR040652">
    <property type="entry name" value="Cry35Ab1_HTH"/>
</dbReference>
<feature type="domain" description="Resolvase/invertase-type recombinase catalytic" evidence="5">
    <location>
        <begin position="26"/>
        <end position="159"/>
    </location>
</feature>
<comment type="similarity">
    <text evidence="1">Belongs to the site-specific recombinase resolvase family.</text>
</comment>
<dbReference type="PROSITE" id="PS00397">
    <property type="entry name" value="RECOMBINASES_1"/>
    <property type="match status" value="1"/>
</dbReference>
<evidence type="ECO:0000256" key="2">
    <source>
        <dbReference type="ARBA" id="ARBA00022908"/>
    </source>
</evidence>
<dbReference type="PROSITE" id="PS51736">
    <property type="entry name" value="RECOMBINASES_3"/>
    <property type="match status" value="1"/>
</dbReference>
<dbReference type="GO" id="GO:0015074">
    <property type="term" value="P:DNA integration"/>
    <property type="evidence" value="ECO:0007669"/>
    <property type="project" value="UniProtKB-KW"/>
</dbReference>
<dbReference type="GO" id="GO:0000150">
    <property type="term" value="F:DNA strand exchange activity"/>
    <property type="evidence" value="ECO:0007669"/>
    <property type="project" value="InterPro"/>
</dbReference>
<dbReference type="Gene3D" id="3.40.50.1390">
    <property type="entry name" value="Resolvase, N-terminal catalytic domain"/>
    <property type="match status" value="1"/>
</dbReference>
<dbReference type="AlphaFoldDB" id="A0A644WIZ1"/>
<dbReference type="Pfam" id="PF00239">
    <property type="entry name" value="Resolvase"/>
    <property type="match status" value="1"/>
</dbReference>
<dbReference type="GO" id="GO:0003677">
    <property type="term" value="F:DNA binding"/>
    <property type="evidence" value="ECO:0007669"/>
    <property type="project" value="UniProtKB-KW"/>
</dbReference>
<organism evidence="6">
    <name type="scientific">bioreactor metagenome</name>
    <dbReference type="NCBI Taxonomy" id="1076179"/>
    <lineage>
        <taxon>unclassified sequences</taxon>
        <taxon>metagenomes</taxon>
        <taxon>ecological metagenomes</taxon>
    </lineage>
</organism>
<keyword evidence="3" id="KW-0238">DNA-binding</keyword>